<dbReference type="PROSITE" id="PS01186">
    <property type="entry name" value="EGF_2"/>
    <property type="match status" value="3"/>
</dbReference>
<protein>
    <submittedName>
        <fullName evidence="12">Hemicentin-1</fullName>
    </submittedName>
</protein>
<dbReference type="PANTHER" id="PTHR24034:SF209">
    <property type="entry name" value="EGF-LIKE DOMAIN-CONTAINING PROTEIN"/>
    <property type="match status" value="1"/>
</dbReference>
<dbReference type="CDD" id="cd00054">
    <property type="entry name" value="EGF_CA"/>
    <property type="match status" value="2"/>
</dbReference>
<evidence type="ECO:0000256" key="5">
    <source>
        <dbReference type="ARBA" id="ARBA00022737"/>
    </source>
</evidence>
<feature type="domain" description="EGF-like" evidence="11">
    <location>
        <begin position="55"/>
        <end position="93"/>
    </location>
</feature>
<dbReference type="STRING" id="50429.A0A2B4RWW1"/>
<dbReference type="GO" id="GO:0005576">
    <property type="term" value="C:extracellular region"/>
    <property type="evidence" value="ECO:0007669"/>
    <property type="project" value="UniProtKB-SubCell"/>
</dbReference>
<comment type="subcellular location">
    <subcellularLocation>
        <location evidence="1">Secreted</location>
    </subcellularLocation>
</comment>
<gene>
    <name evidence="12" type="primary">HMCN1</name>
    <name evidence="12" type="ORF">AWC38_SpisGene14246</name>
</gene>
<keyword evidence="5" id="KW-0677">Repeat</keyword>
<comment type="caution">
    <text evidence="8">Lacks conserved residue(s) required for the propagation of feature annotation.</text>
</comment>
<dbReference type="InterPro" id="IPR018097">
    <property type="entry name" value="EGF_Ca-bd_CS"/>
</dbReference>
<evidence type="ECO:0000259" key="11">
    <source>
        <dbReference type="PROSITE" id="PS50026"/>
    </source>
</evidence>
<dbReference type="InterPro" id="IPR000742">
    <property type="entry name" value="EGF"/>
</dbReference>
<keyword evidence="4" id="KW-0732">Signal</keyword>
<dbReference type="GO" id="GO:0005509">
    <property type="term" value="F:calcium ion binding"/>
    <property type="evidence" value="ECO:0007669"/>
    <property type="project" value="InterPro"/>
</dbReference>
<dbReference type="PROSITE" id="PS00010">
    <property type="entry name" value="ASX_HYDROXYL"/>
    <property type="match status" value="2"/>
</dbReference>
<evidence type="ECO:0000313" key="12">
    <source>
        <dbReference type="EMBL" id="PFX21263.1"/>
    </source>
</evidence>
<evidence type="ECO:0000256" key="7">
    <source>
        <dbReference type="ARBA" id="ARBA00023180"/>
    </source>
</evidence>
<dbReference type="InterPro" id="IPR049883">
    <property type="entry name" value="NOTCH1_EGF-like"/>
</dbReference>
<name>A0A2B4RWW1_STYPI</name>
<dbReference type="SMART" id="SM00181">
    <property type="entry name" value="EGF"/>
    <property type="match status" value="3"/>
</dbReference>
<organism evidence="12 13">
    <name type="scientific">Stylophora pistillata</name>
    <name type="common">Smooth cauliflower coral</name>
    <dbReference type="NCBI Taxonomy" id="50429"/>
    <lineage>
        <taxon>Eukaryota</taxon>
        <taxon>Metazoa</taxon>
        <taxon>Cnidaria</taxon>
        <taxon>Anthozoa</taxon>
        <taxon>Hexacorallia</taxon>
        <taxon>Scleractinia</taxon>
        <taxon>Astrocoeniina</taxon>
        <taxon>Pocilloporidae</taxon>
        <taxon>Stylophora</taxon>
    </lineage>
</organism>
<accession>A0A2B4RWW1</accession>
<dbReference type="FunFam" id="2.10.25.10:FF:000038">
    <property type="entry name" value="Fibrillin 2"/>
    <property type="match status" value="1"/>
</dbReference>
<evidence type="ECO:0000256" key="6">
    <source>
        <dbReference type="ARBA" id="ARBA00023157"/>
    </source>
</evidence>
<dbReference type="Pfam" id="PF07645">
    <property type="entry name" value="EGF_CA"/>
    <property type="match status" value="3"/>
</dbReference>
<evidence type="ECO:0000256" key="8">
    <source>
        <dbReference type="PROSITE-ProRule" id="PRU00076"/>
    </source>
</evidence>
<keyword evidence="3 8" id="KW-0245">EGF-like domain</keyword>
<dbReference type="SUPFAM" id="SSF57184">
    <property type="entry name" value="Growth factor receptor domain"/>
    <property type="match status" value="1"/>
</dbReference>
<evidence type="ECO:0000256" key="9">
    <source>
        <dbReference type="SAM" id="MobiDB-lite"/>
    </source>
</evidence>
<feature type="disulfide bond" evidence="8">
    <location>
        <begin position="59"/>
        <end position="69"/>
    </location>
</feature>
<keyword evidence="2" id="KW-0964">Secreted</keyword>
<dbReference type="InterPro" id="IPR000152">
    <property type="entry name" value="EGF-type_Asp/Asn_hydroxyl_site"/>
</dbReference>
<dbReference type="AlphaFoldDB" id="A0A2B4RWW1"/>
<evidence type="ECO:0000256" key="2">
    <source>
        <dbReference type="ARBA" id="ARBA00022525"/>
    </source>
</evidence>
<dbReference type="EMBL" id="LSMT01000284">
    <property type="protein sequence ID" value="PFX21263.1"/>
    <property type="molecule type" value="Genomic_DNA"/>
</dbReference>
<feature type="region of interest" description="Disordered" evidence="9">
    <location>
        <begin position="209"/>
        <end position="236"/>
    </location>
</feature>
<feature type="compositionally biased region" description="Acidic residues" evidence="9">
    <location>
        <begin position="217"/>
        <end position="236"/>
    </location>
</feature>
<dbReference type="Proteomes" id="UP000225706">
    <property type="component" value="Unassembled WGS sequence"/>
</dbReference>
<dbReference type="Gene3D" id="2.10.25.10">
    <property type="entry name" value="Laminin"/>
    <property type="match status" value="3"/>
</dbReference>
<reference evidence="13" key="1">
    <citation type="journal article" date="2017" name="bioRxiv">
        <title>Comparative analysis of the genomes of Stylophora pistillata and Acropora digitifera provides evidence for extensive differences between species of corals.</title>
        <authorList>
            <person name="Voolstra C.R."/>
            <person name="Li Y."/>
            <person name="Liew Y.J."/>
            <person name="Baumgarten S."/>
            <person name="Zoccola D."/>
            <person name="Flot J.-F."/>
            <person name="Tambutte S."/>
            <person name="Allemand D."/>
            <person name="Aranda M."/>
        </authorList>
    </citation>
    <scope>NUCLEOTIDE SEQUENCE [LARGE SCALE GENOMIC DNA]</scope>
</reference>
<dbReference type="InterPro" id="IPR050751">
    <property type="entry name" value="ECM_structural_protein"/>
</dbReference>
<feature type="transmembrane region" description="Helical" evidence="10">
    <location>
        <begin position="150"/>
        <end position="175"/>
    </location>
</feature>
<keyword evidence="10" id="KW-0472">Membrane</keyword>
<feature type="domain" description="EGF-like" evidence="11">
    <location>
        <begin position="11"/>
        <end position="54"/>
    </location>
</feature>
<dbReference type="InterPro" id="IPR009030">
    <property type="entry name" value="Growth_fac_rcpt_cys_sf"/>
</dbReference>
<dbReference type="PROSITE" id="PS50026">
    <property type="entry name" value="EGF_3"/>
    <property type="match status" value="3"/>
</dbReference>
<comment type="caution">
    <text evidence="12">The sequence shown here is derived from an EMBL/GenBank/DDBJ whole genome shotgun (WGS) entry which is preliminary data.</text>
</comment>
<dbReference type="PROSITE" id="PS01187">
    <property type="entry name" value="EGF_CA"/>
    <property type="match status" value="1"/>
</dbReference>
<dbReference type="PANTHER" id="PTHR24034">
    <property type="entry name" value="EGF-LIKE DOMAIN-CONTAINING PROTEIN"/>
    <property type="match status" value="1"/>
</dbReference>
<evidence type="ECO:0000256" key="4">
    <source>
        <dbReference type="ARBA" id="ARBA00022729"/>
    </source>
</evidence>
<dbReference type="SMART" id="SM00179">
    <property type="entry name" value="EGF_CA"/>
    <property type="match status" value="3"/>
</dbReference>
<evidence type="ECO:0000256" key="1">
    <source>
        <dbReference type="ARBA" id="ARBA00004613"/>
    </source>
</evidence>
<dbReference type="FunFam" id="2.10.25.10:FF:000014">
    <property type="entry name" value="Latent-transforming growth factor beta-binding protein 3"/>
    <property type="match status" value="1"/>
</dbReference>
<keyword evidence="13" id="KW-1185">Reference proteome</keyword>
<keyword evidence="6 8" id="KW-1015">Disulfide bond</keyword>
<evidence type="ECO:0000256" key="3">
    <source>
        <dbReference type="ARBA" id="ARBA00022536"/>
    </source>
</evidence>
<evidence type="ECO:0000313" key="13">
    <source>
        <dbReference type="Proteomes" id="UP000225706"/>
    </source>
</evidence>
<dbReference type="InterPro" id="IPR001881">
    <property type="entry name" value="EGF-like_Ca-bd_dom"/>
</dbReference>
<feature type="domain" description="EGF-like" evidence="11">
    <location>
        <begin position="94"/>
        <end position="142"/>
    </location>
</feature>
<sequence length="236" mass="26436">MIDIILLFRLDIDECSGSNPSNDCAETGGVCINTHGSYKCKCEKGYKGNGKQCTDINECVEHDCDQGDCQNTQGSFRCDCFSGYAMNAERVCVDVDECEIGNNTCEAIPHSYCVNLEKFLPEDEGYRCKCETGYKKLGKSCVFEGNMKEWIKFLAIIIGGFVGILFLIILCAVIFSKWRNRTPKSEKKDEVVVAPVGLAPPVDFAYLDMPQTQQTGQDEDDWKELEDEDVEDDDED</sequence>
<evidence type="ECO:0000256" key="10">
    <source>
        <dbReference type="SAM" id="Phobius"/>
    </source>
</evidence>
<keyword evidence="10" id="KW-1133">Transmembrane helix</keyword>
<keyword evidence="10" id="KW-0812">Transmembrane</keyword>
<keyword evidence="7" id="KW-0325">Glycoprotein</keyword>
<dbReference type="OrthoDB" id="5985519at2759"/>
<proteinExistence type="predicted"/>